<protein>
    <submittedName>
        <fullName evidence="2">Uncharacterized protein</fullName>
    </submittedName>
</protein>
<feature type="region of interest" description="Disordered" evidence="1">
    <location>
        <begin position="41"/>
        <end position="64"/>
    </location>
</feature>
<evidence type="ECO:0000313" key="2">
    <source>
        <dbReference type="EMBL" id="PZF83236.1"/>
    </source>
</evidence>
<keyword evidence="3" id="KW-1185">Reference proteome</keyword>
<name>A0A2W2CBT5_9ACTN</name>
<dbReference type="RefSeq" id="WP_111255134.1">
    <property type="nucleotide sequence ID" value="NZ_POTW01000027.1"/>
</dbReference>
<gene>
    <name evidence="2" type="ORF">C1I92_13240</name>
</gene>
<sequence length="64" mass="7366">MAMREKTARAAAERIAEKGLAFPWAESVIREIKAMAYDEGYRDAHPGNNWPEEGENPYRIEKEN</sequence>
<dbReference type="EMBL" id="POTW01000027">
    <property type="protein sequence ID" value="PZF83236.1"/>
    <property type="molecule type" value="Genomic_DNA"/>
</dbReference>
<evidence type="ECO:0000313" key="3">
    <source>
        <dbReference type="Proteomes" id="UP000248764"/>
    </source>
</evidence>
<dbReference type="Proteomes" id="UP000248764">
    <property type="component" value="Unassembled WGS sequence"/>
</dbReference>
<organism evidence="2 3">
    <name type="scientific">Jiangella anatolica</name>
    <dbReference type="NCBI Taxonomy" id="2670374"/>
    <lineage>
        <taxon>Bacteria</taxon>
        <taxon>Bacillati</taxon>
        <taxon>Actinomycetota</taxon>
        <taxon>Actinomycetes</taxon>
        <taxon>Jiangellales</taxon>
        <taxon>Jiangellaceae</taxon>
        <taxon>Jiangella</taxon>
    </lineage>
</organism>
<evidence type="ECO:0000256" key="1">
    <source>
        <dbReference type="SAM" id="MobiDB-lite"/>
    </source>
</evidence>
<accession>A0A2W2CBT5</accession>
<reference evidence="2 3" key="1">
    <citation type="submission" date="2018-01" db="EMBL/GenBank/DDBJ databases">
        <title>Draft genome sequence of Jiangella sp. GTF31.</title>
        <authorList>
            <person name="Sahin N."/>
            <person name="Ay H."/>
            <person name="Saygin H."/>
        </authorList>
    </citation>
    <scope>NUCLEOTIDE SEQUENCE [LARGE SCALE GENOMIC DNA]</scope>
    <source>
        <strain evidence="2 3">GTF31</strain>
    </source>
</reference>
<dbReference type="AlphaFoldDB" id="A0A2W2CBT5"/>
<comment type="caution">
    <text evidence="2">The sequence shown here is derived from an EMBL/GenBank/DDBJ whole genome shotgun (WGS) entry which is preliminary data.</text>
</comment>
<proteinExistence type="predicted"/>